<evidence type="ECO:0000256" key="9">
    <source>
        <dbReference type="ARBA" id="ARBA00022737"/>
    </source>
</evidence>
<keyword evidence="10" id="KW-0539">Nucleus</keyword>
<evidence type="ECO:0000313" key="13">
    <source>
        <dbReference type="Proteomes" id="UP000274429"/>
    </source>
</evidence>
<sequence>MSEVIDVDFVELSRPCPLARPRGRKAFIFYKEGLDCGQNYSDSVTTENFGVVCEYTAAAINQSPSCISVQRFHHNGRPQMLAFGSSRAVCLATAVNNDIRLFRTLSGHKEAITCVMWIDSFRGPVATRFRSLLISASTDGEVKIWDVGEESQRKLIAFNVGTSVISVHGCYTDASEAQIVVCAASQDGITGFTFKLTLTDGMTSAAEMVGERFCIKLESYLCLTLRLACLTGPLILLFAGMTNGSLEVRLLKPEEASTPLAGTLKGHLDWLNCLDITRMYPSEGVDTSQVEGDHVLVATGSQDKQIRIWHVQLLEGKDKLPNEKGQLMNLSAPFLSTHRLIARLESVIAAHDNWVTGLAWSPVPWTPMSCPQLLSSSRDESLIIWAPSQPLFSNAGTDTSGSAKASDIWLEQARCGTVGSNSLGYLGCAWGNYNSEIYGHGFWGDLSTWSTNSEPRITLTGHFKAVTSLSWCRESIEGVPLESPSRLAYPPYLLTAGQDSTVRLHGLFYTAGSGCSPPVRMWRELARPQVHGYEMNAIVSLDVVHYVSAGDEKVGRVFSATSGFVKSLLSDATIAAHPSLRSLPKSAVQPPLGLSNQAVMEEEENNPPASDSLYPPTESVLAETTLWTETNKLYGHSYEVFTLAAHPRGCLVASACKAAKQEFAQILLWRTDNWQIHQHLSFHRLTVSHMRFDGVGGRLVSVSRDRMWALWKVDGSVGDDIPTFSLHKHSQPGKNAHSRIIWACAWSPDNSTFLTASRDKQIMAWNSESGERLGPPWMLSDAITAFDVGPEISGHSAFFAVVGFETGGIELLAISLTKGTCQSIWKMPDDWTHMGLPVRCLSLHSLDSESVALASGGDDGIVRIFRVSPSTLIKSVSSI</sequence>
<comment type="similarity">
    <text evidence="4">Belongs to the WD repeat ELP2 family.</text>
</comment>
<dbReference type="InterPro" id="IPR015943">
    <property type="entry name" value="WD40/YVTN_repeat-like_dom_sf"/>
</dbReference>
<keyword evidence="6" id="KW-0963">Cytoplasm</keyword>
<feature type="repeat" description="WD" evidence="11">
    <location>
        <begin position="734"/>
        <end position="775"/>
    </location>
</feature>
<evidence type="ECO:0000256" key="10">
    <source>
        <dbReference type="ARBA" id="ARBA00023242"/>
    </source>
</evidence>
<dbReference type="InterPro" id="IPR019775">
    <property type="entry name" value="WD40_repeat_CS"/>
</dbReference>
<dbReference type="Pfam" id="PF00400">
    <property type="entry name" value="WD40"/>
    <property type="match status" value="3"/>
</dbReference>
<dbReference type="PANTHER" id="PTHR44111">
    <property type="entry name" value="ELONGATOR COMPLEX PROTEIN 2"/>
    <property type="match status" value="1"/>
</dbReference>
<dbReference type="InterPro" id="IPR020472">
    <property type="entry name" value="WD40_PAC1"/>
</dbReference>
<evidence type="ECO:0000256" key="5">
    <source>
        <dbReference type="ARBA" id="ARBA00020267"/>
    </source>
</evidence>
<dbReference type="InterPro" id="IPR001680">
    <property type="entry name" value="WD40_rpt"/>
</dbReference>
<dbReference type="SMART" id="SM00320">
    <property type="entry name" value="WD40"/>
    <property type="match status" value="8"/>
</dbReference>
<dbReference type="PROSITE" id="PS00678">
    <property type="entry name" value="WD_REPEATS_1"/>
    <property type="match status" value="1"/>
</dbReference>
<keyword evidence="7 11" id="KW-0853">WD repeat</keyword>
<reference evidence="12 13" key="2">
    <citation type="submission" date="2018-11" db="EMBL/GenBank/DDBJ databases">
        <authorList>
            <consortium name="Pathogen Informatics"/>
        </authorList>
    </citation>
    <scope>NUCLEOTIDE SEQUENCE [LARGE SCALE GENOMIC DNA]</scope>
</reference>
<organism evidence="14">
    <name type="scientific">Hydatigena taeniaeformis</name>
    <name type="common">Feline tapeworm</name>
    <name type="synonym">Taenia taeniaeformis</name>
    <dbReference type="NCBI Taxonomy" id="6205"/>
    <lineage>
        <taxon>Eukaryota</taxon>
        <taxon>Metazoa</taxon>
        <taxon>Spiralia</taxon>
        <taxon>Lophotrochozoa</taxon>
        <taxon>Platyhelminthes</taxon>
        <taxon>Cestoda</taxon>
        <taxon>Eucestoda</taxon>
        <taxon>Cyclophyllidea</taxon>
        <taxon>Taeniidae</taxon>
        <taxon>Hydatigera</taxon>
    </lineage>
</organism>
<evidence type="ECO:0000256" key="8">
    <source>
        <dbReference type="ARBA" id="ARBA00022694"/>
    </source>
</evidence>
<reference evidence="14" key="1">
    <citation type="submission" date="2017-02" db="UniProtKB">
        <authorList>
            <consortium name="WormBaseParasite"/>
        </authorList>
    </citation>
    <scope>IDENTIFICATION</scope>
</reference>
<dbReference type="WBParaSite" id="TTAC_0000202401-mRNA-1">
    <property type="protein sequence ID" value="TTAC_0000202401-mRNA-1"/>
    <property type="gene ID" value="TTAC_0000202401"/>
</dbReference>
<accession>A0A0R3WMN6</accession>
<dbReference type="GO" id="GO:0002098">
    <property type="term" value="P:tRNA wobble uridine modification"/>
    <property type="evidence" value="ECO:0007669"/>
    <property type="project" value="InterPro"/>
</dbReference>
<comment type="pathway">
    <text evidence="3">tRNA modification; 5-methoxycarbonylmethyl-2-thiouridine-tRNA biosynthesis.</text>
</comment>
<evidence type="ECO:0000313" key="12">
    <source>
        <dbReference type="EMBL" id="VDM18751.1"/>
    </source>
</evidence>
<dbReference type="EMBL" id="UYWX01000683">
    <property type="protein sequence ID" value="VDM18751.1"/>
    <property type="molecule type" value="Genomic_DNA"/>
</dbReference>
<evidence type="ECO:0000256" key="1">
    <source>
        <dbReference type="ARBA" id="ARBA00004123"/>
    </source>
</evidence>
<dbReference type="GO" id="GO:0005634">
    <property type="term" value="C:nucleus"/>
    <property type="evidence" value="ECO:0007669"/>
    <property type="project" value="UniProtKB-SubCell"/>
</dbReference>
<evidence type="ECO:0000256" key="6">
    <source>
        <dbReference type="ARBA" id="ARBA00022490"/>
    </source>
</evidence>
<keyword evidence="8" id="KW-0819">tRNA processing</keyword>
<evidence type="ECO:0000256" key="2">
    <source>
        <dbReference type="ARBA" id="ARBA00004496"/>
    </source>
</evidence>
<keyword evidence="9" id="KW-0677">Repeat</keyword>
<dbReference type="AlphaFoldDB" id="A0A0R3WMN6"/>
<dbReference type="GO" id="GO:0033588">
    <property type="term" value="C:elongator holoenzyme complex"/>
    <property type="evidence" value="ECO:0007669"/>
    <property type="project" value="InterPro"/>
</dbReference>
<evidence type="ECO:0000313" key="14">
    <source>
        <dbReference type="WBParaSite" id="TTAC_0000202401-mRNA-1"/>
    </source>
</evidence>
<dbReference type="STRING" id="6205.A0A0R3WMN6"/>
<dbReference type="Gene3D" id="2.130.10.10">
    <property type="entry name" value="YVTN repeat-like/Quinoprotein amine dehydrogenase"/>
    <property type="match status" value="4"/>
</dbReference>
<evidence type="ECO:0000256" key="3">
    <source>
        <dbReference type="ARBA" id="ARBA00005043"/>
    </source>
</evidence>
<dbReference type="SUPFAM" id="SSF50978">
    <property type="entry name" value="WD40 repeat-like"/>
    <property type="match status" value="2"/>
</dbReference>
<dbReference type="UniPathway" id="UPA00988"/>
<gene>
    <name evidence="12" type="ORF">TTAC_LOCUS2011</name>
</gene>
<evidence type="ECO:0000256" key="7">
    <source>
        <dbReference type="ARBA" id="ARBA00022574"/>
    </source>
</evidence>
<dbReference type="SUPFAM" id="SSF75011">
    <property type="entry name" value="3-carboxy-cis,cis-mucoante lactonizing enzyme"/>
    <property type="match status" value="1"/>
</dbReference>
<evidence type="ECO:0000256" key="4">
    <source>
        <dbReference type="ARBA" id="ARBA00005881"/>
    </source>
</evidence>
<comment type="subcellular location">
    <subcellularLocation>
        <location evidence="2">Cytoplasm</location>
    </subcellularLocation>
    <subcellularLocation>
        <location evidence="1">Nucleus</location>
    </subcellularLocation>
</comment>
<dbReference type="PROSITE" id="PS50082">
    <property type="entry name" value="WD_REPEATS_2"/>
    <property type="match status" value="2"/>
</dbReference>
<dbReference type="GO" id="GO:0005737">
    <property type="term" value="C:cytoplasm"/>
    <property type="evidence" value="ECO:0007669"/>
    <property type="project" value="UniProtKB-SubCell"/>
</dbReference>
<dbReference type="Proteomes" id="UP000274429">
    <property type="component" value="Unassembled WGS sequence"/>
</dbReference>
<dbReference type="InterPro" id="IPR036322">
    <property type="entry name" value="WD40_repeat_dom_sf"/>
</dbReference>
<feature type="repeat" description="WD" evidence="11">
    <location>
        <begin position="105"/>
        <end position="155"/>
    </location>
</feature>
<proteinExistence type="inferred from homology"/>
<protein>
    <recommendedName>
        <fullName evidence="5">Elongator complex protein 2</fullName>
    </recommendedName>
</protein>
<dbReference type="PROSITE" id="PS50294">
    <property type="entry name" value="WD_REPEATS_REGION"/>
    <property type="match status" value="2"/>
</dbReference>
<dbReference type="PRINTS" id="PR00320">
    <property type="entry name" value="GPROTEINBRPT"/>
</dbReference>
<dbReference type="OrthoDB" id="27911at2759"/>
<name>A0A0R3WMN6_HYDTA</name>
<evidence type="ECO:0000256" key="11">
    <source>
        <dbReference type="PROSITE-ProRule" id="PRU00221"/>
    </source>
</evidence>
<dbReference type="PANTHER" id="PTHR44111:SF1">
    <property type="entry name" value="ELONGATOR COMPLEX PROTEIN 2"/>
    <property type="match status" value="1"/>
</dbReference>
<keyword evidence="13" id="KW-1185">Reference proteome</keyword>
<dbReference type="InterPro" id="IPR037289">
    <property type="entry name" value="Elp2"/>
</dbReference>